<protein>
    <submittedName>
        <fullName evidence="2">Transmembrane protein</fullName>
    </submittedName>
</protein>
<keyword evidence="1" id="KW-0472">Membrane</keyword>
<reference evidence="2 3" key="1">
    <citation type="submission" date="2015-11" db="EMBL/GenBank/DDBJ databases">
        <title>Genomic analysis of 38 Legionella species identifies large and diverse effector repertoires.</title>
        <authorList>
            <person name="Burstein D."/>
            <person name="Amaro F."/>
            <person name="Zusman T."/>
            <person name="Lifshitz Z."/>
            <person name="Cohen O."/>
            <person name="Gilbert J.A."/>
            <person name="Pupko T."/>
            <person name="Shuman H.A."/>
            <person name="Segal G."/>
        </authorList>
    </citation>
    <scope>NUCLEOTIDE SEQUENCE [LARGE SCALE GENOMIC DNA]</scope>
    <source>
        <strain evidence="2 3">Mt.St.Helens-4</strain>
    </source>
</reference>
<accession>A0A0W0YC02</accession>
<dbReference type="eggNOG" id="COG1269">
    <property type="taxonomic scope" value="Bacteria"/>
</dbReference>
<evidence type="ECO:0000313" key="3">
    <source>
        <dbReference type="Proteomes" id="UP000054621"/>
    </source>
</evidence>
<dbReference type="STRING" id="28087.Lsai_3213"/>
<feature type="transmembrane region" description="Helical" evidence="1">
    <location>
        <begin position="90"/>
        <end position="110"/>
    </location>
</feature>
<dbReference type="OrthoDB" id="176190at2"/>
<keyword evidence="1" id="KW-1133">Transmembrane helix</keyword>
<keyword evidence="1 2" id="KW-0812">Transmembrane</keyword>
<name>A0A0W0YC02_9GAMM</name>
<dbReference type="RefSeq" id="WP_027269837.1">
    <property type="nucleotide sequence ID" value="NZ_CAAAJE010000004.1"/>
</dbReference>
<evidence type="ECO:0000256" key="1">
    <source>
        <dbReference type="SAM" id="Phobius"/>
    </source>
</evidence>
<dbReference type="AlphaFoldDB" id="A0A0W0YC02"/>
<gene>
    <name evidence="2" type="ORF">Lsai_3213</name>
</gene>
<feature type="transmembrane region" description="Helical" evidence="1">
    <location>
        <begin position="209"/>
        <end position="228"/>
    </location>
</feature>
<feature type="transmembrane region" description="Helical" evidence="1">
    <location>
        <begin position="170"/>
        <end position="203"/>
    </location>
</feature>
<dbReference type="Proteomes" id="UP000054621">
    <property type="component" value="Unassembled WGS sequence"/>
</dbReference>
<feature type="transmembrane region" description="Helical" evidence="1">
    <location>
        <begin position="327"/>
        <end position="351"/>
    </location>
</feature>
<feature type="transmembrane region" description="Helical" evidence="1">
    <location>
        <begin position="116"/>
        <end position="149"/>
    </location>
</feature>
<organism evidence="2 3">
    <name type="scientific">Legionella sainthelensi</name>
    <dbReference type="NCBI Taxonomy" id="28087"/>
    <lineage>
        <taxon>Bacteria</taxon>
        <taxon>Pseudomonadati</taxon>
        <taxon>Pseudomonadota</taxon>
        <taxon>Gammaproteobacteria</taxon>
        <taxon>Legionellales</taxon>
        <taxon>Legionellaceae</taxon>
        <taxon>Legionella</taxon>
    </lineage>
</organism>
<feature type="transmembrane region" description="Helical" evidence="1">
    <location>
        <begin position="58"/>
        <end position="78"/>
    </location>
</feature>
<dbReference type="EMBL" id="LNYV01000037">
    <property type="protein sequence ID" value="KTD54391.1"/>
    <property type="molecule type" value="Genomic_DNA"/>
</dbReference>
<comment type="caution">
    <text evidence="2">The sequence shown here is derived from an EMBL/GenBank/DDBJ whole genome shotgun (WGS) entry which is preliminary data.</text>
</comment>
<proteinExistence type="predicted"/>
<feature type="transmembrane region" description="Helical" evidence="1">
    <location>
        <begin position="21"/>
        <end position="38"/>
    </location>
</feature>
<feature type="transmembrane region" description="Helical" evidence="1">
    <location>
        <begin position="289"/>
        <end position="307"/>
    </location>
</feature>
<dbReference type="PATRIC" id="fig|28087.4.peg.3451"/>
<evidence type="ECO:0000313" key="2">
    <source>
        <dbReference type="EMBL" id="KTD54391.1"/>
    </source>
</evidence>
<feature type="transmembrane region" description="Helical" evidence="1">
    <location>
        <begin position="262"/>
        <end position="277"/>
    </location>
</feature>
<sequence>MLGSRTSQNQVLENLNQILTLLSKLILLLVTMSTVVPFSPKLPASGIDSSWALGLNQAIAQGLAFGKEIIFTLGPYSSIYTKAYHPATNIMMNVGSLYLAISYWIALLFLMQNSRWYWTLIFCIPLFGMLYARDSLFFSYALLVGLISYKMMYCPKAIPNSKNTRMLLTAFLFAPFGLLALIKGSMLIVCLAVAGLCLIFFLVNTQLHYALSCLASLLASLVLFWLAAGQSIIYLPNYLVSSISIASGFSEAMSTFGNANEIVLYLITSSSIFLLILCHKEVQPGGAKLFLICIFSAFLFVSFKTGFTRHVGHAFIPGTSVLLAGLFLPFLFHSGGTYLILFISLGSWNYINGHYTKISIFDNFKSSYSATSHGLKSRIQDSQWLEKNFAFTMNFLREQANFPLLQGTTDIYSYNQSYLISSQNRWSPRPIFQSYSVFTQSLAEDNKKHLQEGQSPDNIIFKIEPIDGRVPSLEDGASWPLLLNHYKPTRVHNGYLFLDKRKTIFHPKESLLSSERHAFGELVILPEQKKPVFATIEIQPTIWGKLATILFKPNQLEIILHLKNGTIRQYRLIASMAKSNFLLSPLIENTVEFSSLYQKNGVLNEKTVTSFMITTTHDGGWFWQHVYTVTLYFKT</sequence>